<keyword evidence="4" id="KW-0223">Dioxygenase</keyword>
<dbReference type="Pfam" id="PF13640">
    <property type="entry name" value="2OG-FeII_Oxy_3"/>
    <property type="match status" value="1"/>
</dbReference>
<protein>
    <submittedName>
        <fullName evidence="8">SM-20</fullName>
    </submittedName>
</protein>
<dbReference type="InterPro" id="IPR044862">
    <property type="entry name" value="Pro_4_hyd_alph_FE2OG_OXY"/>
</dbReference>
<comment type="caution">
    <text evidence="8">The sequence shown here is derived from an EMBL/GenBank/DDBJ whole genome shotgun (WGS) entry which is preliminary data.</text>
</comment>
<dbReference type="PROSITE" id="PS51471">
    <property type="entry name" value="FE2OG_OXY"/>
    <property type="match status" value="1"/>
</dbReference>
<evidence type="ECO:0000313" key="8">
    <source>
        <dbReference type="EMBL" id="GGW70461.1"/>
    </source>
</evidence>
<name>A0ABQ2WRV6_9ALTE</name>
<feature type="domain" description="Fe2OG dioxygenase" evidence="7">
    <location>
        <begin position="95"/>
        <end position="193"/>
    </location>
</feature>
<keyword evidence="6" id="KW-0408">Iron</keyword>
<keyword evidence="2" id="KW-0479">Metal-binding</keyword>
<dbReference type="RefSeq" id="WP_189483881.1">
    <property type="nucleotide sequence ID" value="NZ_BMYR01000012.1"/>
</dbReference>
<evidence type="ECO:0000256" key="1">
    <source>
        <dbReference type="ARBA" id="ARBA00001961"/>
    </source>
</evidence>
<dbReference type="InterPro" id="IPR051559">
    <property type="entry name" value="HIF_prolyl_hydroxylases"/>
</dbReference>
<evidence type="ECO:0000256" key="5">
    <source>
        <dbReference type="ARBA" id="ARBA00023002"/>
    </source>
</evidence>
<evidence type="ECO:0000313" key="9">
    <source>
        <dbReference type="Proteomes" id="UP000634667"/>
    </source>
</evidence>
<dbReference type="InterPro" id="IPR006620">
    <property type="entry name" value="Pro_4_hyd_alph"/>
</dbReference>
<dbReference type="PANTHER" id="PTHR12907">
    <property type="entry name" value="EGL NINE HOMOLOG-RELATED"/>
    <property type="match status" value="1"/>
</dbReference>
<gene>
    <name evidence="8" type="ORF">GCM10008111_28290</name>
</gene>
<evidence type="ECO:0000259" key="7">
    <source>
        <dbReference type="PROSITE" id="PS51471"/>
    </source>
</evidence>
<dbReference type="Gene3D" id="2.60.120.620">
    <property type="entry name" value="q2cbj1_9rhob like domain"/>
    <property type="match status" value="1"/>
</dbReference>
<evidence type="ECO:0000256" key="4">
    <source>
        <dbReference type="ARBA" id="ARBA00022964"/>
    </source>
</evidence>
<accession>A0ABQ2WRV6</accession>
<evidence type="ECO:0000256" key="6">
    <source>
        <dbReference type="ARBA" id="ARBA00023004"/>
    </source>
</evidence>
<dbReference type="InterPro" id="IPR005123">
    <property type="entry name" value="Oxoglu/Fe-dep_dioxygenase_dom"/>
</dbReference>
<evidence type="ECO:0000256" key="3">
    <source>
        <dbReference type="ARBA" id="ARBA00022896"/>
    </source>
</evidence>
<keyword evidence="5" id="KW-0560">Oxidoreductase</keyword>
<keyword evidence="3" id="KW-0847">Vitamin C</keyword>
<dbReference type="Proteomes" id="UP000634667">
    <property type="component" value="Unassembled WGS sequence"/>
</dbReference>
<proteinExistence type="predicted"/>
<organism evidence="8 9">
    <name type="scientific">Alishewanella tabrizica</name>
    <dbReference type="NCBI Taxonomy" id="671278"/>
    <lineage>
        <taxon>Bacteria</taxon>
        <taxon>Pseudomonadati</taxon>
        <taxon>Pseudomonadota</taxon>
        <taxon>Gammaproteobacteria</taxon>
        <taxon>Alteromonadales</taxon>
        <taxon>Alteromonadaceae</taxon>
        <taxon>Alishewanella</taxon>
    </lineage>
</organism>
<comment type="cofactor">
    <cofactor evidence="1">
        <name>L-ascorbate</name>
        <dbReference type="ChEBI" id="CHEBI:38290"/>
    </cofactor>
</comment>
<keyword evidence="9" id="KW-1185">Reference proteome</keyword>
<dbReference type="EMBL" id="BMYR01000012">
    <property type="protein sequence ID" value="GGW70461.1"/>
    <property type="molecule type" value="Genomic_DNA"/>
</dbReference>
<evidence type="ECO:0000256" key="2">
    <source>
        <dbReference type="ARBA" id="ARBA00022723"/>
    </source>
</evidence>
<dbReference type="SMART" id="SM00702">
    <property type="entry name" value="P4Hc"/>
    <property type="match status" value="1"/>
</dbReference>
<reference evidence="9" key="1">
    <citation type="journal article" date="2019" name="Int. J. Syst. Evol. Microbiol.">
        <title>The Global Catalogue of Microorganisms (GCM) 10K type strain sequencing project: providing services to taxonomists for standard genome sequencing and annotation.</title>
        <authorList>
            <consortium name="The Broad Institute Genomics Platform"/>
            <consortium name="The Broad Institute Genome Sequencing Center for Infectious Disease"/>
            <person name="Wu L."/>
            <person name="Ma J."/>
        </authorList>
    </citation>
    <scope>NUCLEOTIDE SEQUENCE [LARGE SCALE GENOMIC DNA]</scope>
    <source>
        <strain evidence="9">KCTC 23723</strain>
    </source>
</reference>
<sequence>MLPATPAAFSSLMAHFYEHGWALMPHFIPSSLNQALLEDAKQQALQPAGVGRQHAHAVNAQIRRDHTAWLTGSTLPQQHYVALMAQLQQAFNQQFYMGLFDFECHYARYSKGDFYQKHVDAFKGRSNRVLTTVNYLNTVSSGGELQLYDEADQLLTSIMPTAGSLVVFESERFPHQVLPAVDERYSIAGWFRRNNSVNGLVDPGQ</sequence>
<dbReference type="PANTHER" id="PTHR12907:SF26">
    <property type="entry name" value="HIF PROLYL HYDROXYLASE, ISOFORM C"/>
    <property type="match status" value="1"/>
</dbReference>